<evidence type="ECO:0000313" key="5">
    <source>
        <dbReference type="EMBL" id="KAI6646663.1"/>
    </source>
</evidence>
<dbReference type="Pfam" id="PF18201">
    <property type="entry name" value="PIH1_CS"/>
    <property type="match status" value="1"/>
</dbReference>
<evidence type="ECO:0000256" key="1">
    <source>
        <dbReference type="ARBA" id="ARBA00022490"/>
    </source>
</evidence>
<organism evidence="5 6">
    <name type="scientific">Oopsacas minuta</name>
    <dbReference type="NCBI Taxonomy" id="111878"/>
    <lineage>
        <taxon>Eukaryota</taxon>
        <taxon>Metazoa</taxon>
        <taxon>Porifera</taxon>
        <taxon>Hexactinellida</taxon>
        <taxon>Hexasterophora</taxon>
        <taxon>Lyssacinosida</taxon>
        <taxon>Leucopsacidae</taxon>
        <taxon>Oopsacas</taxon>
    </lineage>
</organism>
<dbReference type="GO" id="GO:0060285">
    <property type="term" value="P:cilium-dependent cell motility"/>
    <property type="evidence" value="ECO:0007669"/>
    <property type="project" value="UniProtKB-UniRule"/>
</dbReference>
<dbReference type="HAMAP" id="MF_03069">
    <property type="entry name" value="Kintoun"/>
    <property type="match status" value="1"/>
</dbReference>
<dbReference type="AlphaFoldDB" id="A0AAV7JCZ7"/>
<evidence type="ECO:0000256" key="2">
    <source>
        <dbReference type="ARBA" id="ARBA00024190"/>
    </source>
</evidence>
<proteinExistence type="inferred from homology"/>
<dbReference type="Proteomes" id="UP001165289">
    <property type="component" value="Unassembled WGS sequence"/>
</dbReference>
<sequence>MSEKEEFEITSDEAKKLGDALKKEEFRNLLVEYANEISDPENRKRYEEEITQLERERGYNVKFLNPTPGFVVKTRLKDGGMKIFINIATNPEIKTATPGPLEILPSGQAGKKWSIPYSLVPGREGPLDAKKQKCTIYDCIFNPETYKQAEDNPKFKEIMVTTALDGIENKFNVNLERKPLKYPKITYKGAPSTSVIRKSNEKAKEEFDKKVKSDPIQKLLSTKPIEPPKPPRDPTLPKHTLKYRGYFDMQDYTVDHLQTKGEPKEIVITIMLPKLDTIKDLELDIQNKKVILLHKDPKYSLEIQLSYQISGKDAKAKFIRDVRELELVLPIIHKPPITLPPREIPATIPCEDTPQEEPPVIDNEETNSVPLKLSENVMQSKYDSDDVMSDDTDESEFKVEPKTELPSDLMINKTLPPIEASEMKPTATELPPYEYRQTFKQFYFSFTAPDFRIDSISTFFRSNSAEVGFETNSCIYQIEIRFPTECSINASTSECRPSANGIVLKVDKLGGGNKMYDTFRICCGRGKFLEKNFLTENIILREIEQFGEPWSEENSSTPADIRVSKDDQQLVVELNMKTMANISHTNEAINTDAIEQEDIPPSSTDDVNIQGENILKDGPVTYNNESSCSKEKNRLTLSNDLIYELND</sequence>
<comment type="caution">
    <text evidence="5">The sequence shown here is derived from an EMBL/GenBank/DDBJ whole genome shotgun (WGS) entry which is preliminary data.</text>
</comment>
<dbReference type="Pfam" id="PF08190">
    <property type="entry name" value="PIH1"/>
    <property type="match status" value="1"/>
</dbReference>
<name>A0AAV7JCZ7_9METZ</name>
<dbReference type="InterPro" id="IPR041442">
    <property type="entry name" value="PIH1D1/2/3_CS-like"/>
</dbReference>
<gene>
    <name evidence="5" type="ORF">LOD99_12784</name>
</gene>
<dbReference type="PROSITE" id="PS51203">
    <property type="entry name" value="CS"/>
    <property type="match status" value="1"/>
</dbReference>
<dbReference type="InterPro" id="IPR007052">
    <property type="entry name" value="CS_dom"/>
</dbReference>
<comment type="subcellular location">
    <subcellularLocation>
        <location evidence="3">Cytoplasm</location>
    </subcellularLocation>
    <subcellularLocation>
        <location evidence="2">Dynein axonemal particle</location>
    </subcellularLocation>
</comment>
<dbReference type="InterPro" id="IPR034727">
    <property type="entry name" value="Kintoun"/>
</dbReference>
<accession>A0AAV7JCZ7</accession>
<dbReference type="GO" id="GO:0120293">
    <property type="term" value="C:dynein axonemal particle"/>
    <property type="evidence" value="ECO:0007669"/>
    <property type="project" value="UniProtKB-SubCell"/>
</dbReference>
<comment type="similarity">
    <text evidence="3">Belongs to the PIH1 family. Kintoun subfamily.</text>
</comment>
<dbReference type="InterPro" id="IPR050734">
    <property type="entry name" value="PIH1/Kintoun_subfamily"/>
</dbReference>
<evidence type="ECO:0000259" key="4">
    <source>
        <dbReference type="PROSITE" id="PS51203"/>
    </source>
</evidence>
<evidence type="ECO:0000313" key="6">
    <source>
        <dbReference type="Proteomes" id="UP001165289"/>
    </source>
</evidence>
<feature type="domain" description="CS" evidence="4">
    <location>
        <begin position="249"/>
        <end position="344"/>
    </location>
</feature>
<reference evidence="5 6" key="1">
    <citation type="journal article" date="2023" name="BMC Biol.">
        <title>The compact genome of the sponge Oopsacas minuta (Hexactinellida) is lacking key metazoan core genes.</title>
        <authorList>
            <person name="Santini S."/>
            <person name="Schenkelaars Q."/>
            <person name="Jourda C."/>
            <person name="Duchesne M."/>
            <person name="Belahbib H."/>
            <person name="Rocher C."/>
            <person name="Selva M."/>
            <person name="Riesgo A."/>
            <person name="Vervoort M."/>
            <person name="Leys S.P."/>
            <person name="Kodjabachian L."/>
            <person name="Le Bivic A."/>
            <person name="Borchiellini C."/>
            <person name="Claverie J.M."/>
            <person name="Renard E."/>
        </authorList>
    </citation>
    <scope>NUCLEOTIDE SEQUENCE [LARGE SCALE GENOMIC DNA]</scope>
    <source>
        <strain evidence="5">SPO-2</strain>
    </source>
</reference>
<keyword evidence="6" id="KW-1185">Reference proteome</keyword>
<dbReference type="InterPro" id="IPR012981">
    <property type="entry name" value="PIH1_N"/>
</dbReference>
<dbReference type="EMBL" id="JAKMXF010000354">
    <property type="protein sequence ID" value="KAI6646663.1"/>
    <property type="molecule type" value="Genomic_DNA"/>
</dbReference>
<dbReference type="GO" id="GO:0070286">
    <property type="term" value="P:axonemal dynein complex assembly"/>
    <property type="evidence" value="ECO:0007669"/>
    <property type="project" value="UniProtKB-UniRule"/>
</dbReference>
<dbReference type="PANTHER" id="PTHR22997:SF3">
    <property type="entry name" value="PROTEIN KINTOUN"/>
    <property type="match status" value="1"/>
</dbReference>
<protein>
    <recommendedName>
        <fullName evidence="3">Protein kintoun</fullName>
    </recommendedName>
    <alternativeName>
        <fullName evidence="3">Dynein assembly factor 2, axonemal homolog</fullName>
    </alternativeName>
</protein>
<comment type="function">
    <text evidence="3">Required for cytoplasmic pre-assembly of axonemal dyneins, thereby playing a central role in motility in cilia and flagella. Involved in pre-assembly of dynein arm complexes in the cytoplasm before intraflagellar transport loads them for the ciliary compartment.</text>
</comment>
<keyword evidence="1 3" id="KW-0963">Cytoplasm</keyword>
<dbReference type="PANTHER" id="PTHR22997">
    <property type="entry name" value="PIH1 DOMAIN-CONTAINING PROTEIN 1"/>
    <property type="match status" value="1"/>
</dbReference>
<evidence type="ECO:0000256" key="3">
    <source>
        <dbReference type="HAMAP-Rule" id="MF_03069"/>
    </source>
</evidence>